<keyword evidence="2" id="KW-1185">Reference proteome</keyword>
<reference evidence="1" key="1">
    <citation type="submission" date="2021-02" db="EMBL/GenBank/DDBJ databases">
        <authorList>
            <person name="Dougan E. K."/>
            <person name="Rhodes N."/>
            <person name="Thang M."/>
            <person name="Chan C."/>
        </authorList>
    </citation>
    <scope>NUCLEOTIDE SEQUENCE</scope>
</reference>
<organism evidence="1 2">
    <name type="scientific">Symbiodinium natans</name>
    <dbReference type="NCBI Taxonomy" id="878477"/>
    <lineage>
        <taxon>Eukaryota</taxon>
        <taxon>Sar</taxon>
        <taxon>Alveolata</taxon>
        <taxon>Dinophyceae</taxon>
        <taxon>Suessiales</taxon>
        <taxon>Symbiodiniaceae</taxon>
        <taxon>Symbiodinium</taxon>
    </lineage>
</organism>
<dbReference type="AlphaFoldDB" id="A0A812RBZ0"/>
<protein>
    <submittedName>
        <fullName evidence="1">Uncharacterized protein</fullName>
    </submittedName>
</protein>
<sequence>MSDAIRSTLALYKLLSSDKFSRPKAFCKGLGICSSSGNDKEKCLTGILTDIRIAMHHLHRTKCLWEDNVMGHFASRRVRFFALRSSLRMSRMHLLRAAQQIQDFCPTGNCLQSLRKRPKQLCAKACASLGLLQGTLNLKADILSIVPDQDIRGLDDMVHLVSSFVGLET</sequence>
<comment type="caution">
    <text evidence="1">The sequence shown here is derived from an EMBL/GenBank/DDBJ whole genome shotgun (WGS) entry which is preliminary data.</text>
</comment>
<evidence type="ECO:0000313" key="2">
    <source>
        <dbReference type="Proteomes" id="UP000604046"/>
    </source>
</evidence>
<dbReference type="Proteomes" id="UP000604046">
    <property type="component" value="Unassembled WGS sequence"/>
</dbReference>
<gene>
    <name evidence="1" type="ORF">SNAT2548_LOCUS23435</name>
</gene>
<dbReference type="EMBL" id="CAJNDS010002323">
    <property type="protein sequence ID" value="CAE7431201.1"/>
    <property type="molecule type" value="Genomic_DNA"/>
</dbReference>
<accession>A0A812RBZ0</accession>
<evidence type="ECO:0000313" key="1">
    <source>
        <dbReference type="EMBL" id="CAE7431201.1"/>
    </source>
</evidence>
<proteinExistence type="predicted"/>
<name>A0A812RBZ0_9DINO</name>